<feature type="compositionally biased region" description="Low complexity" evidence="1">
    <location>
        <begin position="348"/>
        <end position="362"/>
    </location>
</feature>
<organism evidence="4 5">
    <name type="scientific">Nocardioides deserti</name>
    <dbReference type="NCBI Taxonomy" id="1588644"/>
    <lineage>
        <taxon>Bacteria</taxon>
        <taxon>Bacillati</taxon>
        <taxon>Actinomycetota</taxon>
        <taxon>Actinomycetes</taxon>
        <taxon>Propionibacteriales</taxon>
        <taxon>Nocardioidaceae</taxon>
        <taxon>Nocardioides</taxon>
    </lineage>
</organism>
<keyword evidence="5" id="KW-1185">Reference proteome</keyword>
<protein>
    <recommendedName>
        <fullName evidence="3">DUF5667 domain-containing protein</fullName>
    </recommendedName>
</protein>
<feature type="compositionally biased region" description="Low complexity" evidence="1">
    <location>
        <begin position="383"/>
        <end position="393"/>
    </location>
</feature>
<dbReference type="Proteomes" id="UP000604001">
    <property type="component" value="Unassembled WGS sequence"/>
</dbReference>
<keyword evidence="2" id="KW-1133">Transmembrane helix</keyword>
<feature type="compositionally biased region" description="Basic and acidic residues" evidence="1">
    <location>
        <begin position="302"/>
        <end position="319"/>
    </location>
</feature>
<keyword evidence="2" id="KW-0812">Transmembrane</keyword>
<comment type="caution">
    <text evidence="4">The sequence shown here is derived from an EMBL/GenBank/DDBJ whole genome shotgun (WGS) entry which is preliminary data.</text>
</comment>
<feature type="domain" description="DUF5667" evidence="3">
    <location>
        <begin position="124"/>
        <end position="233"/>
    </location>
</feature>
<sequence>MSPVFTARRRAEEFNSLVEGTSTRELHDTRTVELAELVGALRSAAPVEARPAFVADLRERLMAEAATALVPSATGTRDEAGDDTERRLTLAPRRTTRDRRIAAAVGGFAIVGATTSMAVAAQTSLPGDTLYPLKRAIENAQTGFSVSDSQKGSNLLDNAQGRLAEVEELSQSEAARDAATAETIAGTLAEFSDQASAASELLISDYEENGHAAAIAELRDFTGSSMDALAGLESVLPDGARAALIQAAQLLTQIDAEAAALCTVCGGEGISIIPPFAVQAVEDVLGGLVGALTTPASTQGASEDRRGDSGRGQGKDRGNQGKAGPGDGGQAVPTDTPTLPPVLGGGEQPPATTPSSQPSTLGGVIGGLLGGNGGGGNGGKGSGSTTTSTPTTLPEVIEDVLGGVGDLVGSLLQPPPPKGTQAP</sequence>
<evidence type="ECO:0000256" key="2">
    <source>
        <dbReference type="SAM" id="Phobius"/>
    </source>
</evidence>
<accession>A0ABR6UC18</accession>
<evidence type="ECO:0000313" key="5">
    <source>
        <dbReference type="Proteomes" id="UP000604001"/>
    </source>
</evidence>
<dbReference type="InterPro" id="IPR043725">
    <property type="entry name" value="DUF5667"/>
</dbReference>
<reference evidence="4 5" key="1">
    <citation type="submission" date="2020-08" db="EMBL/GenBank/DDBJ databases">
        <title>novel species in genus Nocardioides.</title>
        <authorList>
            <person name="Zhang G."/>
        </authorList>
    </citation>
    <scope>NUCLEOTIDE SEQUENCE [LARGE SCALE GENOMIC DNA]</scope>
    <source>
        <strain evidence="4 5">SC8A-24</strain>
    </source>
</reference>
<dbReference type="RefSeq" id="WP_186346729.1">
    <property type="nucleotide sequence ID" value="NZ_BMMR01000006.1"/>
</dbReference>
<keyword evidence="2" id="KW-0472">Membrane</keyword>
<proteinExistence type="predicted"/>
<evidence type="ECO:0000256" key="1">
    <source>
        <dbReference type="SAM" id="MobiDB-lite"/>
    </source>
</evidence>
<dbReference type="Pfam" id="PF18915">
    <property type="entry name" value="DUF5667"/>
    <property type="match status" value="1"/>
</dbReference>
<evidence type="ECO:0000259" key="3">
    <source>
        <dbReference type="Pfam" id="PF18915"/>
    </source>
</evidence>
<name>A0ABR6UC18_9ACTN</name>
<evidence type="ECO:0000313" key="4">
    <source>
        <dbReference type="EMBL" id="MBC2961524.1"/>
    </source>
</evidence>
<dbReference type="EMBL" id="JACMYC010000008">
    <property type="protein sequence ID" value="MBC2961524.1"/>
    <property type="molecule type" value="Genomic_DNA"/>
</dbReference>
<feature type="transmembrane region" description="Helical" evidence="2">
    <location>
        <begin position="101"/>
        <end position="121"/>
    </location>
</feature>
<feature type="region of interest" description="Disordered" evidence="1">
    <location>
        <begin position="293"/>
        <end position="393"/>
    </location>
</feature>
<feature type="compositionally biased region" description="Gly residues" evidence="1">
    <location>
        <begin position="363"/>
        <end position="382"/>
    </location>
</feature>
<gene>
    <name evidence="4" type="ORF">H7344_14575</name>
</gene>